<evidence type="ECO:0000313" key="1">
    <source>
        <dbReference type="EMBL" id="MFD2115834.1"/>
    </source>
</evidence>
<gene>
    <name evidence="1" type="ORF">ACFSJH_08875</name>
</gene>
<sequence length="112" mass="13612">MDSNSKFKQTRLLSLLYDRRRKIDRIVYLNSNSNFSGYVSDIIKEFKSIPFDDLNLEQKLKQTEIKLNLMLDRDYKDFTEDEIQKTKEISVQLKNKIEDFSKYKEDREKRVF</sequence>
<proteinExistence type="predicted"/>
<evidence type="ECO:0000313" key="2">
    <source>
        <dbReference type="Proteomes" id="UP001597362"/>
    </source>
</evidence>
<protein>
    <submittedName>
        <fullName evidence="1">Uncharacterized protein</fullName>
    </submittedName>
</protein>
<accession>A0ABW4YK89</accession>
<organism evidence="1 2">
    <name type="scientific">Paenibacillus yanchengensis</name>
    <dbReference type="NCBI Taxonomy" id="2035833"/>
    <lineage>
        <taxon>Bacteria</taxon>
        <taxon>Bacillati</taxon>
        <taxon>Bacillota</taxon>
        <taxon>Bacilli</taxon>
        <taxon>Bacillales</taxon>
        <taxon>Paenibacillaceae</taxon>
        <taxon>Paenibacillus</taxon>
    </lineage>
</organism>
<dbReference type="RefSeq" id="WP_377771405.1">
    <property type="nucleotide sequence ID" value="NZ_JBHUHO010000028.1"/>
</dbReference>
<comment type="caution">
    <text evidence="1">The sequence shown here is derived from an EMBL/GenBank/DDBJ whole genome shotgun (WGS) entry which is preliminary data.</text>
</comment>
<dbReference type="Proteomes" id="UP001597362">
    <property type="component" value="Unassembled WGS sequence"/>
</dbReference>
<keyword evidence="2" id="KW-1185">Reference proteome</keyword>
<reference evidence="2" key="1">
    <citation type="journal article" date="2019" name="Int. J. Syst. Evol. Microbiol.">
        <title>The Global Catalogue of Microorganisms (GCM) 10K type strain sequencing project: providing services to taxonomists for standard genome sequencing and annotation.</title>
        <authorList>
            <consortium name="The Broad Institute Genomics Platform"/>
            <consortium name="The Broad Institute Genome Sequencing Center for Infectious Disease"/>
            <person name="Wu L."/>
            <person name="Ma J."/>
        </authorList>
    </citation>
    <scope>NUCLEOTIDE SEQUENCE [LARGE SCALE GENOMIC DNA]</scope>
    <source>
        <strain evidence="2">GH52</strain>
    </source>
</reference>
<name>A0ABW4YK89_9BACL</name>
<dbReference type="EMBL" id="JBHUHO010000028">
    <property type="protein sequence ID" value="MFD2115834.1"/>
    <property type="molecule type" value="Genomic_DNA"/>
</dbReference>